<organism evidence="3 4">
    <name type="scientific">Phlebiopsis gigantea (strain 11061_1 CR5-6)</name>
    <name type="common">White-rot fungus</name>
    <name type="synonym">Peniophora gigantea</name>
    <dbReference type="NCBI Taxonomy" id="745531"/>
    <lineage>
        <taxon>Eukaryota</taxon>
        <taxon>Fungi</taxon>
        <taxon>Dikarya</taxon>
        <taxon>Basidiomycota</taxon>
        <taxon>Agaricomycotina</taxon>
        <taxon>Agaricomycetes</taxon>
        <taxon>Polyporales</taxon>
        <taxon>Phanerochaetaceae</taxon>
        <taxon>Phlebiopsis</taxon>
    </lineage>
</organism>
<reference evidence="3 4" key="1">
    <citation type="journal article" date="2014" name="PLoS Genet.">
        <title>Analysis of the Phlebiopsis gigantea genome, transcriptome and secretome provides insight into its pioneer colonization strategies of wood.</title>
        <authorList>
            <person name="Hori C."/>
            <person name="Ishida T."/>
            <person name="Igarashi K."/>
            <person name="Samejima M."/>
            <person name="Suzuki H."/>
            <person name="Master E."/>
            <person name="Ferreira P."/>
            <person name="Ruiz-Duenas F.J."/>
            <person name="Held B."/>
            <person name="Canessa P."/>
            <person name="Larrondo L.F."/>
            <person name="Schmoll M."/>
            <person name="Druzhinina I.S."/>
            <person name="Kubicek C.P."/>
            <person name="Gaskell J.A."/>
            <person name="Kersten P."/>
            <person name="St John F."/>
            <person name="Glasner J."/>
            <person name="Sabat G."/>
            <person name="Splinter BonDurant S."/>
            <person name="Syed K."/>
            <person name="Yadav J."/>
            <person name="Mgbeahuruike A.C."/>
            <person name="Kovalchuk A."/>
            <person name="Asiegbu F.O."/>
            <person name="Lackner G."/>
            <person name="Hoffmeister D."/>
            <person name="Rencoret J."/>
            <person name="Gutierrez A."/>
            <person name="Sun H."/>
            <person name="Lindquist E."/>
            <person name="Barry K."/>
            <person name="Riley R."/>
            <person name="Grigoriev I.V."/>
            <person name="Henrissat B."/>
            <person name="Kues U."/>
            <person name="Berka R.M."/>
            <person name="Martinez A.T."/>
            <person name="Covert S.F."/>
            <person name="Blanchette R.A."/>
            <person name="Cullen D."/>
        </authorList>
    </citation>
    <scope>NUCLEOTIDE SEQUENCE [LARGE SCALE GENOMIC DNA]</scope>
    <source>
        <strain evidence="3 4">11061_1 CR5-6</strain>
    </source>
</reference>
<dbReference type="OrthoDB" id="3687641at2759"/>
<dbReference type="InterPro" id="IPR021765">
    <property type="entry name" value="UstYa-like"/>
</dbReference>
<feature type="signal peptide" evidence="2">
    <location>
        <begin position="1"/>
        <end position="27"/>
    </location>
</feature>
<protein>
    <submittedName>
        <fullName evidence="3">Uncharacterized protein</fullName>
    </submittedName>
</protein>
<dbReference type="AlphaFoldDB" id="A0A0C3SB17"/>
<accession>A0A0C3SB17</accession>
<dbReference type="GO" id="GO:0043386">
    <property type="term" value="P:mycotoxin biosynthetic process"/>
    <property type="evidence" value="ECO:0007669"/>
    <property type="project" value="InterPro"/>
</dbReference>
<evidence type="ECO:0000313" key="3">
    <source>
        <dbReference type="EMBL" id="KIP09672.1"/>
    </source>
</evidence>
<proteinExistence type="inferred from homology"/>
<evidence type="ECO:0000256" key="2">
    <source>
        <dbReference type="SAM" id="SignalP"/>
    </source>
</evidence>
<dbReference type="EMBL" id="KN840463">
    <property type="protein sequence ID" value="KIP09672.1"/>
    <property type="molecule type" value="Genomic_DNA"/>
</dbReference>
<keyword evidence="4" id="KW-1185">Reference proteome</keyword>
<evidence type="ECO:0000256" key="1">
    <source>
        <dbReference type="ARBA" id="ARBA00035112"/>
    </source>
</evidence>
<dbReference type="HOGENOM" id="CLU_042941_8_1_1"/>
<dbReference type="STRING" id="745531.A0A0C3SB17"/>
<comment type="similarity">
    <text evidence="1">Belongs to the ustYa family.</text>
</comment>
<gene>
    <name evidence="3" type="ORF">PHLGIDRAFT_126115</name>
</gene>
<dbReference type="Proteomes" id="UP000053257">
    <property type="component" value="Unassembled WGS sequence"/>
</dbReference>
<name>A0A0C3SB17_PHLG1</name>
<feature type="chain" id="PRO_5002178314" evidence="2">
    <location>
        <begin position="28"/>
        <end position="185"/>
    </location>
</feature>
<keyword evidence="2" id="KW-0732">Signal</keyword>
<dbReference type="Pfam" id="PF11807">
    <property type="entry name" value="UstYa"/>
    <property type="match status" value="1"/>
</dbReference>
<evidence type="ECO:0000313" key="4">
    <source>
        <dbReference type="Proteomes" id="UP000053257"/>
    </source>
</evidence>
<sequence>MLASRVLENALLVALTLLLVLNAASKAAIWARPRRKPAGDVPWHSTQQEVVVEWDSWTRYTLHSAAEWAALVPGDGVVHVGPHAHTPTMFHQLRCLDAVRAALALPRAARDSARARHCMNYLRATSACHAATDFEPNQYVHEVNPVHPHPVHRCLDWRPLYEETRRNQEEYARRGGGGGNWTLGL</sequence>